<keyword evidence="2" id="KW-1185">Reference proteome</keyword>
<dbReference type="Proteomes" id="UP000694406">
    <property type="component" value="Unplaced"/>
</dbReference>
<dbReference type="Ensembl" id="ENSLLTT00000013901.1">
    <property type="protein sequence ID" value="ENSLLTP00000013386.1"/>
    <property type="gene ID" value="ENSLLTG00000010238.1"/>
</dbReference>
<evidence type="ECO:0000313" key="1">
    <source>
        <dbReference type="Ensembl" id="ENSLLTP00000013386.1"/>
    </source>
</evidence>
<accession>A0A8C5S5G1</accession>
<evidence type="ECO:0000313" key="2">
    <source>
        <dbReference type="Proteomes" id="UP000694406"/>
    </source>
</evidence>
<organism evidence="1 2">
    <name type="scientific">Laticauda laticaudata</name>
    <name type="common">Blue-ringed sea krait</name>
    <name type="synonym">Blue-lipped sea krait</name>
    <dbReference type="NCBI Taxonomy" id="8630"/>
    <lineage>
        <taxon>Eukaryota</taxon>
        <taxon>Metazoa</taxon>
        <taxon>Chordata</taxon>
        <taxon>Craniata</taxon>
        <taxon>Vertebrata</taxon>
        <taxon>Euteleostomi</taxon>
        <taxon>Lepidosauria</taxon>
        <taxon>Squamata</taxon>
        <taxon>Bifurcata</taxon>
        <taxon>Unidentata</taxon>
        <taxon>Episquamata</taxon>
        <taxon>Toxicofera</taxon>
        <taxon>Serpentes</taxon>
        <taxon>Colubroidea</taxon>
        <taxon>Elapidae</taxon>
        <taxon>Laticaudinae</taxon>
        <taxon>Laticauda</taxon>
    </lineage>
</organism>
<reference evidence="1" key="1">
    <citation type="submission" date="2025-08" db="UniProtKB">
        <authorList>
            <consortium name="Ensembl"/>
        </authorList>
    </citation>
    <scope>IDENTIFICATION</scope>
</reference>
<sequence>MAQGCPPATDPSKLAKARVFKVFSLTLVCTTPSELRTLCPRVYTRPSIPLTAFDVYISFNLHLKASSGPLDQPQI</sequence>
<dbReference type="AlphaFoldDB" id="A0A8C5S5G1"/>
<proteinExistence type="predicted"/>
<protein>
    <submittedName>
        <fullName evidence="1">Uncharacterized protein</fullName>
    </submittedName>
</protein>
<reference evidence="1" key="2">
    <citation type="submission" date="2025-09" db="UniProtKB">
        <authorList>
            <consortium name="Ensembl"/>
        </authorList>
    </citation>
    <scope>IDENTIFICATION</scope>
</reference>
<name>A0A8C5S5G1_LATLA</name>